<gene>
    <name evidence="4" type="ORF">SAMN05216388_1010165</name>
</gene>
<feature type="transmembrane region" description="Helical" evidence="2">
    <location>
        <begin position="430"/>
        <end position="454"/>
    </location>
</feature>
<keyword evidence="2" id="KW-0472">Membrane</keyword>
<keyword evidence="5" id="KW-1185">Reference proteome</keyword>
<dbReference type="RefSeq" id="WP_092660520.1">
    <property type="nucleotide sequence ID" value="NZ_FOCX01000010.1"/>
</dbReference>
<dbReference type="AlphaFoldDB" id="A0A1H8NHY6"/>
<feature type="region of interest" description="Disordered" evidence="1">
    <location>
        <begin position="31"/>
        <end position="69"/>
    </location>
</feature>
<feature type="transmembrane region" description="Helical" evidence="2">
    <location>
        <begin position="213"/>
        <end position="232"/>
    </location>
</feature>
<dbReference type="InterPro" id="IPR058284">
    <property type="entry name" value="DUF7978"/>
</dbReference>
<feature type="transmembrane region" description="Helical" evidence="2">
    <location>
        <begin position="175"/>
        <end position="192"/>
    </location>
</feature>
<protein>
    <recommendedName>
        <fullName evidence="3">DUF7978 domain-containing protein</fullName>
    </recommendedName>
</protein>
<evidence type="ECO:0000256" key="1">
    <source>
        <dbReference type="SAM" id="MobiDB-lite"/>
    </source>
</evidence>
<feature type="domain" description="DUF7978" evidence="3">
    <location>
        <begin position="271"/>
        <end position="452"/>
    </location>
</feature>
<keyword evidence="2" id="KW-0812">Transmembrane</keyword>
<keyword evidence="2" id="KW-1133">Transmembrane helix</keyword>
<feature type="compositionally biased region" description="Polar residues" evidence="1">
    <location>
        <begin position="41"/>
        <end position="53"/>
    </location>
</feature>
<dbReference type="Proteomes" id="UP000198775">
    <property type="component" value="Unassembled WGS sequence"/>
</dbReference>
<dbReference type="Pfam" id="PF25933">
    <property type="entry name" value="DUF7978"/>
    <property type="match status" value="1"/>
</dbReference>
<evidence type="ECO:0000256" key="2">
    <source>
        <dbReference type="SAM" id="Phobius"/>
    </source>
</evidence>
<evidence type="ECO:0000259" key="3">
    <source>
        <dbReference type="Pfam" id="PF25933"/>
    </source>
</evidence>
<organism evidence="4 5">
    <name type="scientific">Halorientalis persicus</name>
    <dbReference type="NCBI Taxonomy" id="1367881"/>
    <lineage>
        <taxon>Archaea</taxon>
        <taxon>Methanobacteriati</taxon>
        <taxon>Methanobacteriota</taxon>
        <taxon>Stenosarchaea group</taxon>
        <taxon>Halobacteria</taxon>
        <taxon>Halobacteriales</taxon>
        <taxon>Haloarculaceae</taxon>
        <taxon>Halorientalis</taxon>
    </lineage>
</organism>
<feature type="transmembrane region" description="Helical" evidence="2">
    <location>
        <begin position="121"/>
        <end position="139"/>
    </location>
</feature>
<feature type="transmembrane region" description="Helical" evidence="2">
    <location>
        <begin position="388"/>
        <end position="410"/>
    </location>
</feature>
<dbReference type="OrthoDB" id="382560at2157"/>
<feature type="transmembrane region" description="Helical" evidence="2">
    <location>
        <begin position="238"/>
        <end position="259"/>
    </location>
</feature>
<reference evidence="5" key="1">
    <citation type="submission" date="2016-10" db="EMBL/GenBank/DDBJ databases">
        <authorList>
            <person name="Varghese N."/>
            <person name="Submissions S."/>
        </authorList>
    </citation>
    <scope>NUCLEOTIDE SEQUENCE [LARGE SCALE GENOMIC DNA]</scope>
    <source>
        <strain evidence="5">IBRC-M 10043</strain>
    </source>
</reference>
<proteinExistence type="predicted"/>
<evidence type="ECO:0000313" key="4">
    <source>
        <dbReference type="EMBL" id="SEO29217.1"/>
    </source>
</evidence>
<feature type="transmembrane region" description="Helical" evidence="2">
    <location>
        <begin position="349"/>
        <end position="368"/>
    </location>
</feature>
<evidence type="ECO:0000313" key="5">
    <source>
        <dbReference type="Proteomes" id="UP000198775"/>
    </source>
</evidence>
<dbReference type="EMBL" id="FOCX01000010">
    <property type="protein sequence ID" value="SEO29217.1"/>
    <property type="molecule type" value="Genomic_DNA"/>
</dbReference>
<sequence length="462" mass="47345">MECQDCGRDVAADASSCPSCGAAIEASGNVAAMDGGDPVDSNRQQSTQGQKPAQGQMGGPGGNAVGQQQGLADQIQDSLADLPLTAGAVFGTASVLLPFGLLAGAALIFLDFEPLAAAASLYFVVAGFGSADAIVTTFLRGASFDSLSDVDPSDYPSVEKELGNTIDLLQTNPDAALLLLYFLGPFVLYIGGRYLSRNYALDGELVDHATTGMAVVAGTFPVVLLIGVVFGVEELVGRLLVVGLVVPAVIGAIGGLSVYAFDDDTGFTSRLSGWAGVAGGLVVTFLLFDPVPDQAQAQLQEIQQQAAAAGAGTMAEELALTVPQKLVASIAGFLSTIQFEPGFGTQGTVILIAVALVTVLAGFLRAYLDRDSITTKLEAAKFGARIVLGYATGVIFLTILLPLSTIVVTMPFSSRLFAAVLPTANDLASIVLLGGVLFPAALGAAGGYLTAVYLERQGQPIR</sequence>
<accession>A0A1H8NHY6</accession>
<feature type="transmembrane region" description="Helical" evidence="2">
    <location>
        <begin position="88"/>
        <end position="109"/>
    </location>
</feature>
<name>A0A1H8NHY6_9EURY</name>